<evidence type="ECO:0000313" key="2">
    <source>
        <dbReference type="Proteomes" id="UP000005945"/>
    </source>
</evidence>
<gene>
    <name evidence="1" type="ORF">FAEPRAM212_03439</name>
</gene>
<proteinExistence type="predicted"/>
<reference evidence="1 2" key="2">
    <citation type="submission" date="2007-09" db="EMBL/GenBank/DDBJ databases">
        <authorList>
            <person name="Fulton L."/>
            <person name="Clifton S."/>
            <person name="Fulton B."/>
            <person name="Xu J."/>
            <person name="Minx P."/>
            <person name="Pepin K.H."/>
            <person name="Johnson M."/>
            <person name="Thiruvilangam P."/>
            <person name="Bhonagiri V."/>
            <person name="Nash W.E."/>
            <person name="Mardis E.R."/>
            <person name="Wilson R.K."/>
        </authorList>
    </citation>
    <scope>NUCLEOTIDE SEQUENCE [LARGE SCALE GENOMIC DNA]</scope>
    <source>
        <strain evidence="1 2">M21/2</strain>
    </source>
</reference>
<organism evidence="1 2">
    <name type="scientific">Faecalibacterium prausnitzii M21/2</name>
    <dbReference type="NCBI Taxonomy" id="411485"/>
    <lineage>
        <taxon>Bacteria</taxon>
        <taxon>Bacillati</taxon>
        <taxon>Bacillota</taxon>
        <taxon>Clostridia</taxon>
        <taxon>Eubacteriales</taxon>
        <taxon>Oscillospiraceae</taxon>
        <taxon>Faecalibacterium</taxon>
    </lineage>
</organism>
<dbReference type="EMBL" id="ABED02000029">
    <property type="protein sequence ID" value="EDP20642.1"/>
    <property type="molecule type" value="Genomic_DNA"/>
</dbReference>
<protein>
    <submittedName>
        <fullName evidence="1">Uncharacterized protein</fullName>
    </submittedName>
</protein>
<dbReference type="HOGENOM" id="CLU_3356294_0_0_9"/>
<evidence type="ECO:0000313" key="1">
    <source>
        <dbReference type="EMBL" id="EDP20642.1"/>
    </source>
</evidence>
<comment type="caution">
    <text evidence="1">The sequence shown here is derived from an EMBL/GenBank/DDBJ whole genome shotgun (WGS) entry which is preliminary data.</text>
</comment>
<sequence length="36" mass="4341">MRPFHALRQSVLVTVQRRAFFIIRKEVACYEFAKTK</sequence>
<dbReference type="Proteomes" id="UP000005945">
    <property type="component" value="Unassembled WGS sequence"/>
</dbReference>
<dbReference type="AlphaFoldDB" id="A8SHQ6"/>
<accession>A8SHQ6</accession>
<name>A8SHQ6_9FIRM</name>
<reference evidence="1 2" key="1">
    <citation type="submission" date="2007-09" db="EMBL/GenBank/DDBJ databases">
        <title>Draft genome sequence of Faecalibacterium prausnitzii M21/2.</title>
        <authorList>
            <person name="Sudarsanam P."/>
            <person name="Ley R."/>
            <person name="Guruge J."/>
            <person name="Turnbaugh P.J."/>
            <person name="Mahowald M."/>
            <person name="Liep D."/>
            <person name="Gordon J."/>
        </authorList>
    </citation>
    <scope>NUCLEOTIDE SEQUENCE [LARGE SCALE GENOMIC DNA]</scope>
    <source>
        <strain evidence="1 2">M21/2</strain>
    </source>
</reference>